<dbReference type="AlphaFoldDB" id="A0A8J6QSM1"/>
<dbReference type="NCBIfam" id="NF011405">
    <property type="entry name" value="PRK14830.1"/>
    <property type="match status" value="1"/>
</dbReference>
<evidence type="ECO:0000256" key="2">
    <source>
        <dbReference type="HAMAP-Rule" id="MF_01139"/>
    </source>
</evidence>
<reference evidence="3" key="1">
    <citation type="submission" date="2020-09" db="EMBL/GenBank/DDBJ databases">
        <title>Pelobacter alkaliphilus sp. nov., a novel anaerobic arsenate-reducing bacterium from terrestrial mud volcano.</title>
        <authorList>
            <person name="Khomyakova M.A."/>
            <person name="Merkel A.Y."/>
            <person name="Slobodkin A.I."/>
        </authorList>
    </citation>
    <scope>NUCLEOTIDE SEQUENCE</scope>
    <source>
        <strain evidence="3">M08fum</strain>
    </source>
</reference>
<keyword evidence="1 2" id="KW-0808">Transferase</keyword>
<feature type="binding site" evidence="2">
    <location>
        <position position="35"/>
    </location>
    <ligand>
        <name>substrate</name>
    </ligand>
</feature>
<comment type="cofactor">
    <cofactor evidence="2">
        <name>Mg(2+)</name>
        <dbReference type="ChEBI" id="CHEBI:18420"/>
    </cofactor>
    <text evidence="2">Binds 2 magnesium ions per subunit.</text>
</comment>
<feature type="binding site" evidence="2">
    <location>
        <begin position="67"/>
        <end position="69"/>
    </location>
    <ligand>
        <name>substrate</name>
    </ligand>
</feature>
<feature type="active site" description="Proton acceptor" evidence="2">
    <location>
        <position position="70"/>
    </location>
</feature>
<feature type="binding site" evidence="2">
    <location>
        <position position="71"/>
    </location>
    <ligand>
        <name>substrate</name>
    </ligand>
</feature>
<dbReference type="PROSITE" id="PS01066">
    <property type="entry name" value="UPP_SYNTHASE"/>
    <property type="match status" value="1"/>
</dbReference>
<dbReference type="Pfam" id="PF01255">
    <property type="entry name" value="Prenyltransf"/>
    <property type="match status" value="1"/>
</dbReference>
<evidence type="ECO:0000313" key="4">
    <source>
        <dbReference type="Proteomes" id="UP000632828"/>
    </source>
</evidence>
<keyword evidence="2" id="KW-0460">Magnesium</keyword>
<feature type="binding site" evidence="2">
    <location>
        <begin position="196"/>
        <end position="198"/>
    </location>
    <ligand>
        <name>substrate</name>
    </ligand>
</feature>
<feature type="binding site" evidence="2">
    <location>
        <position position="209"/>
    </location>
    <ligand>
        <name>Mg(2+)</name>
        <dbReference type="ChEBI" id="CHEBI:18420"/>
    </ligand>
</feature>
<gene>
    <name evidence="3" type="ORF">ICT70_09695</name>
</gene>
<evidence type="ECO:0000256" key="1">
    <source>
        <dbReference type="ARBA" id="ARBA00022679"/>
    </source>
</evidence>
<evidence type="ECO:0000313" key="3">
    <source>
        <dbReference type="EMBL" id="MBD1400945.1"/>
    </source>
</evidence>
<dbReference type="InterPro" id="IPR001441">
    <property type="entry name" value="UPP_synth-like"/>
</dbReference>
<dbReference type="PANTHER" id="PTHR10291">
    <property type="entry name" value="DEHYDRODOLICHYL DIPHOSPHATE SYNTHASE FAMILY MEMBER"/>
    <property type="match status" value="1"/>
</dbReference>
<dbReference type="PANTHER" id="PTHR10291:SF0">
    <property type="entry name" value="DEHYDRODOLICHYL DIPHOSPHATE SYNTHASE 2"/>
    <property type="match status" value="1"/>
</dbReference>
<feature type="active site" evidence="2">
    <location>
        <position position="22"/>
    </location>
</feature>
<feature type="binding site" evidence="2">
    <location>
        <begin position="23"/>
        <end position="26"/>
    </location>
    <ligand>
        <name>substrate</name>
    </ligand>
</feature>
<dbReference type="GO" id="GO:0045547">
    <property type="term" value="F:ditrans,polycis-polyprenyl diphosphate synthase [(2E,6E)-farnesyl diphosphate specific] activity"/>
    <property type="evidence" value="ECO:0007669"/>
    <property type="project" value="TreeGrafter"/>
</dbReference>
<dbReference type="CDD" id="cd00475">
    <property type="entry name" value="Cis_IPPS"/>
    <property type="match status" value="1"/>
</dbReference>
<dbReference type="FunFam" id="3.40.1180.10:FF:000001">
    <property type="entry name" value="(2E,6E)-farnesyl-diphosphate-specific ditrans,polycis-undecaprenyl-diphosphate synthase"/>
    <property type="match status" value="1"/>
</dbReference>
<dbReference type="GO" id="GO:0016094">
    <property type="term" value="P:polyprenol biosynthetic process"/>
    <property type="evidence" value="ECO:0007669"/>
    <property type="project" value="TreeGrafter"/>
</dbReference>
<feature type="binding site" evidence="2">
    <location>
        <position position="73"/>
    </location>
    <ligand>
        <name>substrate</name>
    </ligand>
</feature>
<dbReference type="EC" id="2.5.1.-" evidence="2"/>
<feature type="binding site" evidence="2">
    <location>
        <position position="190"/>
    </location>
    <ligand>
        <name>substrate</name>
    </ligand>
</feature>
<dbReference type="GO" id="GO:0000287">
    <property type="term" value="F:magnesium ion binding"/>
    <property type="evidence" value="ECO:0007669"/>
    <property type="project" value="UniProtKB-UniRule"/>
</dbReference>
<dbReference type="InterPro" id="IPR018520">
    <property type="entry name" value="UPP_synth-like_CS"/>
</dbReference>
<dbReference type="InterPro" id="IPR036424">
    <property type="entry name" value="UPP_synth-like_sf"/>
</dbReference>
<comment type="similarity">
    <text evidence="2">Belongs to the UPP synthase family.</text>
</comment>
<dbReference type="EMBL" id="JACWUN010000010">
    <property type="protein sequence ID" value="MBD1400945.1"/>
    <property type="molecule type" value="Genomic_DNA"/>
</dbReference>
<keyword evidence="2" id="KW-0479">Metal-binding</keyword>
<feature type="binding site" evidence="2">
    <location>
        <position position="27"/>
    </location>
    <ligand>
        <name>substrate</name>
    </ligand>
</feature>
<dbReference type="RefSeq" id="WP_191156010.1">
    <property type="nucleotide sequence ID" value="NZ_JACWUN010000010.1"/>
</dbReference>
<dbReference type="SUPFAM" id="SSF64005">
    <property type="entry name" value="Undecaprenyl diphosphate synthase"/>
    <property type="match status" value="1"/>
</dbReference>
<dbReference type="NCBIfam" id="TIGR00055">
    <property type="entry name" value="uppS"/>
    <property type="match status" value="1"/>
</dbReference>
<comment type="subunit">
    <text evidence="2">Homodimer.</text>
</comment>
<dbReference type="Proteomes" id="UP000632828">
    <property type="component" value="Unassembled WGS sequence"/>
</dbReference>
<feature type="binding site" evidence="2">
    <location>
        <position position="22"/>
    </location>
    <ligand>
        <name>Mg(2+)</name>
        <dbReference type="ChEBI" id="CHEBI:18420"/>
    </ligand>
</feature>
<name>A0A8J6QSM1_9BACT</name>
<feature type="binding site" evidence="2">
    <location>
        <position position="39"/>
    </location>
    <ligand>
        <name>substrate</name>
    </ligand>
</feature>
<dbReference type="HAMAP" id="MF_01139">
    <property type="entry name" value="ISPT"/>
    <property type="match status" value="1"/>
</dbReference>
<dbReference type="Gene3D" id="3.40.1180.10">
    <property type="entry name" value="Decaprenyl diphosphate synthase-like"/>
    <property type="match status" value="1"/>
</dbReference>
<comment type="caution">
    <text evidence="3">The sequence shown here is derived from an EMBL/GenBank/DDBJ whole genome shotgun (WGS) entry which is preliminary data.</text>
</comment>
<sequence length="248" mass="27736">MMQSTQESEINKVPAHVAIIMDGNGRWARQRGLPRIAGHQQGVDAVTRVVDACARNAVRYLSLFAFSSENWGRPRQEVDALMVLLLDYLSSQRQKMLDNGIRLRVIGDLSRMTAAVQQAIAEAVQATSAGTGLTLVLALSYGGRDEILRAVQRIVAQVQAGDLDPDQLNAETFAACLDLADMPPADLMIRTSGEIRLSNFLLWQSAYTELYFTDVLWPDFNLDELNKAFADYYQRRRRFGLTDDQLLP</sequence>
<comment type="function">
    <text evidence="2">Catalyzes the condensation of isopentenyl diphosphate (IPP) with allylic pyrophosphates generating different type of terpenoids.</text>
</comment>
<keyword evidence="4" id="KW-1185">Reference proteome</keyword>
<organism evidence="3 4">
    <name type="scientific">Pelovirga terrestris</name>
    <dbReference type="NCBI Taxonomy" id="2771352"/>
    <lineage>
        <taxon>Bacteria</taxon>
        <taxon>Pseudomonadati</taxon>
        <taxon>Thermodesulfobacteriota</taxon>
        <taxon>Desulfuromonadia</taxon>
        <taxon>Geobacterales</taxon>
        <taxon>Geobacteraceae</taxon>
        <taxon>Pelovirga</taxon>
    </lineage>
</organism>
<accession>A0A8J6QSM1</accession>
<protein>
    <recommendedName>
        <fullName evidence="2">Isoprenyl transferase</fullName>
        <ecNumber evidence="2">2.5.1.-</ecNumber>
    </recommendedName>
</protein>
<proteinExistence type="inferred from homology"/>